<dbReference type="FunFam" id="3.40.50.2020:FF:000007">
    <property type="entry name" value="Ribose-phosphate pyrophosphokinase"/>
    <property type="match status" value="1"/>
</dbReference>
<dbReference type="InterPro" id="IPR000836">
    <property type="entry name" value="PRTase_dom"/>
</dbReference>
<dbReference type="KEGG" id="pbf:CFX0092_A2018"/>
<keyword evidence="4" id="KW-0545">Nucleotide biosynthesis</keyword>
<comment type="catalytic activity">
    <reaction evidence="9">
        <text>D-ribose 5-phosphate + ATP = 5-phospho-alpha-D-ribose 1-diphosphate + AMP + H(+)</text>
        <dbReference type="Rhea" id="RHEA:15609"/>
        <dbReference type="ChEBI" id="CHEBI:15378"/>
        <dbReference type="ChEBI" id="CHEBI:30616"/>
        <dbReference type="ChEBI" id="CHEBI:58017"/>
        <dbReference type="ChEBI" id="CHEBI:78346"/>
        <dbReference type="ChEBI" id="CHEBI:456215"/>
        <dbReference type="EC" id="2.7.6.1"/>
    </reaction>
</comment>
<dbReference type="GO" id="GO:0002189">
    <property type="term" value="C:ribose phosphate diphosphokinase complex"/>
    <property type="evidence" value="ECO:0007669"/>
    <property type="project" value="TreeGrafter"/>
</dbReference>
<dbReference type="Pfam" id="PF14572">
    <property type="entry name" value="Pribosyl_synth"/>
    <property type="match status" value="1"/>
</dbReference>
<dbReference type="PANTHER" id="PTHR10210">
    <property type="entry name" value="RIBOSE-PHOSPHATE DIPHOSPHOKINASE FAMILY MEMBER"/>
    <property type="match status" value="1"/>
</dbReference>
<evidence type="ECO:0000256" key="4">
    <source>
        <dbReference type="ARBA" id="ARBA00022727"/>
    </source>
</evidence>
<keyword evidence="3" id="KW-0479">Metal-binding</keyword>
<dbReference type="EMBL" id="LN890655">
    <property type="protein sequence ID" value="CUS03896.2"/>
    <property type="molecule type" value="Genomic_DNA"/>
</dbReference>
<evidence type="ECO:0000256" key="1">
    <source>
        <dbReference type="ARBA" id="ARBA00013247"/>
    </source>
</evidence>
<dbReference type="NCBIfam" id="NF002320">
    <property type="entry name" value="PRK01259.1"/>
    <property type="match status" value="1"/>
</dbReference>
<reference evidence="11" key="1">
    <citation type="submission" date="2016-01" db="EMBL/GenBank/DDBJ databases">
        <authorList>
            <person name="Mcilroy J.S."/>
            <person name="Karst M S."/>
            <person name="Albertsen M."/>
        </authorList>
    </citation>
    <scope>NUCLEOTIDE SEQUENCE</scope>
    <source>
        <strain evidence="11">Cfx-K</strain>
    </source>
</reference>
<evidence type="ECO:0000256" key="7">
    <source>
        <dbReference type="ARBA" id="ARBA00022840"/>
    </source>
</evidence>
<evidence type="ECO:0000256" key="2">
    <source>
        <dbReference type="ARBA" id="ARBA00022679"/>
    </source>
</evidence>
<accession>A0A160T1Y5</accession>
<dbReference type="EC" id="2.7.6.1" evidence="1"/>
<evidence type="ECO:0000256" key="6">
    <source>
        <dbReference type="ARBA" id="ARBA00022777"/>
    </source>
</evidence>
<dbReference type="GO" id="GO:0006164">
    <property type="term" value="P:purine nucleotide biosynthetic process"/>
    <property type="evidence" value="ECO:0007669"/>
    <property type="project" value="TreeGrafter"/>
</dbReference>
<name>A0A160T1Y5_9CHLR</name>
<dbReference type="InterPro" id="IPR029099">
    <property type="entry name" value="Pribosyltran_N"/>
</dbReference>
<gene>
    <name evidence="11" type="primary">prs</name>
    <name evidence="11" type="ORF">CFX0092_A2018</name>
</gene>
<evidence type="ECO:0000313" key="12">
    <source>
        <dbReference type="Proteomes" id="UP000215027"/>
    </source>
</evidence>
<dbReference type="CDD" id="cd06223">
    <property type="entry name" value="PRTases_typeI"/>
    <property type="match status" value="1"/>
</dbReference>
<dbReference type="GO" id="GO:0005737">
    <property type="term" value="C:cytoplasm"/>
    <property type="evidence" value="ECO:0007669"/>
    <property type="project" value="TreeGrafter"/>
</dbReference>
<keyword evidence="8" id="KW-0460">Magnesium</keyword>
<dbReference type="GO" id="GO:0016301">
    <property type="term" value="F:kinase activity"/>
    <property type="evidence" value="ECO:0007669"/>
    <property type="project" value="UniProtKB-KW"/>
</dbReference>
<evidence type="ECO:0000256" key="3">
    <source>
        <dbReference type="ARBA" id="ARBA00022723"/>
    </source>
</evidence>
<keyword evidence="5" id="KW-0547">Nucleotide-binding</keyword>
<dbReference type="NCBIfam" id="TIGR01251">
    <property type="entry name" value="ribP_PPkin"/>
    <property type="match status" value="1"/>
</dbReference>
<dbReference type="PANTHER" id="PTHR10210:SF41">
    <property type="entry name" value="RIBOSE-PHOSPHATE PYROPHOSPHOKINASE 1, CHLOROPLASTIC"/>
    <property type="match status" value="1"/>
</dbReference>
<dbReference type="RefSeq" id="WP_095043324.1">
    <property type="nucleotide sequence ID" value="NZ_LN890655.1"/>
</dbReference>
<dbReference type="Pfam" id="PF13793">
    <property type="entry name" value="Pribosyltran_N"/>
    <property type="match status" value="1"/>
</dbReference>
<dbReference type="GO" id="GO:0004749">
    <property type="term" value="F:ribose phosphate diphosphokinase activity"/>
    <property type="evidence" value="ECO:0007669"/>
    <property type="project" value="UniProtKB-EC"/>
</dbReference>
<dbReference type="InterPro" id="IPR029057">
    <property type="entry name" value="PRTase-like"/>
</dbReference>
<organism evidence="11 12">
    <name type="scientific">Candidatus Promineifilum breve</name>
    <dbReference type="NCBI Taxonomy" id="1806508"/>
    <lineage>
        <taxon>Bacteria</taxon>
        <taxon>Bacillati</taxon>
        <taxon>Chloroflexota</taxon>
        <taxon>Ardenticatenia</taxon>
        <taxon>Candidatus Promineifilales</taxon>
        <taxon>Candidatus Promineifilaceae</taxon>
        <taxon>Candidatus Promineifilum</taxon>
    </lineage>
</organism>
<dbReference type="GO" id="GO:0005524">
    <property type="term" value="F:ATP binding"/>
    <property type="evidence" value="ECO:0007669"/>
    <property type="project" value="UniProtKB-KW"/>
</dbReference>
<dbReference type="Gene3D" id="3.40.50.2020">
    <property type="match status" value="2"/>
</dbReference>
<evidence type="ECO:0000256" key="9">
    <source>
        <dbReference type="ARBA" id="ARBA00049535"/>
    </source>
</evidence>
<sequence>MYGNIKLYAGSACPELAQRVADYIGIRLSRWEIITFPNENIFIRLNSSVRGQDVYLIQTHNRPVHDNIMEMLIAIDCFKRDSAGRVTVVIPYMSYSQSDKKDQPRVPITARLLADMIEVAGADRWITIDLHAGQIQGFYKIPGDSLTAFHIICNYVRRKNLDATVVTTDLGYAKGGRNYAAALGFSLAFVEKRRVGNEVGREALTLIGSVAGKDVLIVDDLVDTAGSVQQAVEVVRANGARDVYLAFTHAVLSPPALERLAGLDIKEIVTTDTLPLDPDHRLPNMTVLTVAELLGEVIMRSHEGRSVGELFNE</sequence>
<dbReference type="Proteomes" id="UP000215027">
    <property type="component" value="Chromosome I"/>
</dbReference>
<evidence type="ECO:0000256" key="5">
    <source>
        <dbReference type="ARBA" id="ARBA00022741"/>
    </source>
</evidence>
<evidence type="ECO:0000259" key="10">
    <source>
        <dbReference type="Pfam" id="PF13793"/>
    </source>
</evidence>
<evidence type="ECO:0000256" key="8">
    <source>
        <dbReference type="ARBA" id="ARBA00022842"/>
    </source>
</evidence>
<dbReference type="OrthoDB" id="9777067at2"/>
<keyword evidence="7" id="KW-0067">ATP-binding</keyword>
<dbReference type="GO" id="GO:0000287">
    <property type="term" value="F:magnesium ion binding"/>
    <property type="evidence" value="ECO:0007669"/>
    <property type="project" value="InterPro"/>
</dbReference>
<protein>
    <recommendedName>
        <fullName evidence="1">ribose-phosphate diphosphokinase</fullName>
        <ecNumber evidence="1">2.7.6.1</ecNumber>
    </recommendedName>
</protein>
<dbReference type="GO" id="GO:0006015">
    <property type="term" value="P:5-phosphoribose 1-diphosphate biosynthetic process"/>
    <property type="evidence" value="ECO:0007669"/>
    <property type="project" value="TreeGrafter"/>
</dbReference>
<keyword evidence="6" id="KW-0418">Kinase</keyword>
<dbReference type="SUPFAM" id="SSF53271">
    <property type="entry name" value="PRTase-like"/>
    <property type="match status" value="1"/>
</dbReference>
<keyword evidence="12" id="KW-1185">Reference proteome</keyword>
<dbReference type="AlphaFoldDB" id="A0A160T1Y5"/>
<feature type="domain" description="Ribose-phosphate pyrophosphokinase N-terminal" evidence="10">
    <location>
        <begin position="5"/>
        <end position="121"/>
    </location>
</feature>
<proteinExistence type="predicted"/>
<evidence type="ECO:0000313" key="11">
    <source>
        <dbReference type="EMBL" id="CUS03896.2"/>
    </source>
</evidence>
<keyword evidence="2 11" id="KW-0808">Transferase</keyword>
<dbReference type="InterPro" id="IPR005946">
    <property type="entry name" value="Rib-P_diPkinase"/>
</dbReference>
<dbReference type="SMART" id="SM01400">
    <property type="entry name" value="Pribosyltran_N"/>
    <property type="match status" value="1"/>
</dbReference>